<gene>
    <name evidence="3" type="ORF">H2021_00500</name>
</gene>
<evidence type="ECO:0000313" key="4">
    <source>
        <dbReference type="Proteomes" id="UP000585327"/>
    </source>
</evidence>
<dbReference type="PANTHER" id="PTHR30035">
    <property type="entry name" value="LIPOPROTEIN VACJ-RELATED"/>
    <property type="match status" value="1"/>
</dbReference>
<organism evidence="3 4">
    <name type="scientific">SAR86 cluster bacterium</name>
    <dbReference type="NCBI Taxonomy" id="2030880"/>
    <lineage>
        <taxon>Bacteria</taxon>
        <taxon>Pseudomonadati</taxon>
        <taxon>Pseudomonadota</taxon>
        <taxon>Gammaproteobacteria</taxon>
        <taxon>SAR86 cluster</taxon>
    </lineage>
</organism>
<evidence type="ECO:0000256" key="2">
    <source>
        <dbReference type="ARBA" id="ARBA00022729"/>
    </source>
</evidence>
<dbReference type="PRINTS" id="PR01805">
    <property type="entry name" value="VACJLIPOPROT"/>
</dbReference>
<dbReference type="InterPro" id="IPR007428">
    <property type="entry name" value="MlaA"/>
</dbReference>
<dbReference type="GO" id="GO:0016020">
    <property type="term" value="C:membrane"/>
    <property type="evidence" value="ECO:0007669"/>
    <property type="project" value="InterPro"/>
</dbReference>
<dbReference type="Pfam" id="PF04333">
    <property type="entry name" value="MlaA"/>
    <property type="match status" value="1"/>
</dbReference>
<comment type="caution">
    <text evidence="3">The sequence shown here is derived from an EMBL/GenBank/DDBJ whole genome shotgun (WGS) entry which is preliminary data.</text>
</comment>
<sequence>MNLTKHILILIFSINIYSEINDPFEELNRTSFQINETVDSVILKPIAVTYSKAPTPMKYGITNFFRNLKEVDNTVNQLLQGKPKLALNDLSRFVINTTIGLGGLIDVASNMGLDRHDEDFGQTLGVWGIPSGPYLMIPMLGPSSTRDLLSRPISSFLGGTFHMDDSNVRISLTALDAIETRERLLDVESLLSGDKYNFVRDSYSQSREYEIKDGFDIEDDFIDDMDDFLID</sequence>
<keyword evidence="3" id="KW-0449">Lipoprotein</keyword>
<keyword evidence="2" id="KW-0732">Signal</keyword>
<evidence type="ECO:0000313" key="3">
    <source>
        <dbReference type="EMBL" id="MBA4723674.1"/>
    </source>
</evidence>
<dbReference type="GO" id="GO:0120010">
    <property type="term" value="P:intermembrane phospholipid transfer"/>
    <property type="evidence" value="ECO:0007669"/>
    <property type="project" value="TreeGrafter"/>
</dbReference>
<dbReference type="PANTHER" id="PTHR30035:SF3">
    <property type="entry name" value="INTERMEMBRANE PHOSPHOLIPID TRANSPORT SYSTEM LIPOPROTEIN MLAA"/>
    <property type="match status" value="1"/>
</dbReference>
<reference evidence="3 4" key="1">
    <citation type="submission" date="2020-06" db="EMBL/GenBank/DDBJ databases">
        <title>Dysbiosis in marine aquaculture revealed through microbiome analysis: reverse ecology for environmental sustainability.</title>
        <authorList>
            <person name="Haro-Moreno J.M."/>
            <person name="Coutinho F.H."/>
            <person name="Zaragoza-Solas A."/>
            <person name="Picazo A."/>
            <person name="Almagro-Moreno S."/>
            <person name="Lopez-Perez M."/>
        </authorList>
    </citation>
    <scope>NUCLEOTIDE SEQUENCE [LARGE SCALE GENOMIC DNA]</scope>
    <source>
        <strain evidence="3">MCMED-G42</strain>
    </source>
</reference>
<accession>A0A838YH10</accession>
<name>A0A838YH10_9GAMM</name>
<dbReference type="AlphaFoldDB" id="A0A838YH10"/>
<comment type="similarity">
    <text evidence="1">Belongs to the MlaA family.</text>
</comment>
<dbReference type="Proteomes" id="UP000585327">
    <property type="component" value="Unassembled WGS sequence"/>
</dbReference>
<dbReference type="EMBL" id="JACETM010000002">
    <property type="protein sequence ID" value="MBA4723674.1"/>
    <property type="molecule type" value="Genomic_DNA"/>
</dbReference>
<protein>
    <submittedName>
        <fullName evidence="3">VacJ family lipoprotein</fullName>
    </submittedName>
</protein>
<evidence type="ECO:0000256" key="1">
    <source>
        <dbReference type="ARBA" id="ARBA00010634"/>
    </source>
</evidence>
<proteinExistence type="inferred from homology"/>